<reference evidence="1 2" key="1">
    <citation type="journal article" date="2021" name="Hortic Res">
        <title>High-quality reference genome and annotation aids understanding of berry development for evergreen blueberry (Vaccinium darrowii).</title>
        <authorList>
            <person name="Yu J."/>
            <person name="Hulse-Kemp A.M."/>
            <person name="Babiker E."/>
            <person name="Staton M."/>
        </authorList>
    </citation>
    <scope>NUCLEOTIDE SEQUENCE [LARGE SCALE GENOMIC DNA]</scope>
    <source>
        <strain evidence="2">cv. NJ 8807/NJ 8810</strain>
        <tissue evidence="1">Young leaf</tissue>
    </source>
</reference>
<proteinExistence type="predicted"/>
<sequence>MDHRRSSRTVIDPKVRHVGFFAPQGRPQPTSPLGPSSSSSPPPVTDLSPSGNSLSPVMIPPPRPVQFLSFLRPSAVGESIPVGSYNPSEFASPTASFGEFSENGVSSPGRAQRSNSGKFASSLPSGGIKYAAGKQGSFPASSLTTVSVVNVPLGVSAFLDKKDSKASFAEKDGGPSLEMQNEGSATSKPLKEKPSKAERRALQEAQRAAKAAAKGEGSKAPVVASGAVATVNVKLAKAAKAPQKSDISSVAAPDKKGCDRPQDKDRKKDVPQPRMQFDDKSRVEKAKKRAVVKQTEVRNRVELFRHLPQYEHGTRLPELESKFFQLDPVHPAVYKVGLRYLDGDISGGNARCIAMLQAFQESIKDYSTPPEKALVRDFTAKLNCYVSYLIECRPLSISMGNAIRFLKTRIAKLPLSLSESEAKATLVSDIDRFISEKIILADRVIVRHAVTKIRDGDVLLTYGSSSAVEMILLHAHELGKQFRIVIVDSRPKLEGRLLLRRLIAKGLSCTYTHINAVSFMMHEVTRVFLGASSILSNGTVYSRVGTACVAMVAHEFHVPVLVCCEAYKFHERVQLDSICSNELGDPDTISKVLGRKEINYLDDCATSENLQLLNLIYDATPSDYVSMIITDYGMVPPTSVPVIVREYRREHLWI</sequence>
<accession>A0ACB7YBQ2</accession>
<evidence type="ECO:0000313" key="1">
    <source>
        <dbReference type="EMBL" id="KAH7850942.1"/>
    </source>
</evidence>
<protein>
    <submittedName>
        <fullName evidence="1">Uncharacterized protein</fullName>
    </submittedName>
</protein>
<keyword evidence="2" id="KW-1185">Reference proteome</keyword>
<dbReference type="EMBL" id="CM037158">
    <property type="protein sequence ID" value="KAH7850942.1"/>
    <property type="molecule type" value="Genomic_DNA"/>
</dbReference>
<organism evidence="1 2">
    <name type="scientific">Vaccinium darrowii</name>
    <dbReference type="NCBI Taxonomy" id="229202"/>
    <lineage>
        <taxon>Eukaryota</taxon>
        <taxon>Viridiplantae</taxon>
        <taxon>Streptophyta</taxon>
        <taxon>Embryophyta</taxon>
        <taxon>Tracheophyta</taxon>
        <taxon>Spermatophyta</taxon>
        <taxon>Magnoliopsida</taxon>
        <taxon>eudicotyledons</taxon>
        <taxon>Gunneridae</taxon>
        <taxon>Pentapetalae</taxon>
        <taxon>asterids</taxon>
        <taxon>Ericales</taxon>
        <taxon>Ericaceae</taxon>
        <taxon>Vaccinioideae</taxon>
        <taxon>Vaccinieae</taxon>
        <taxon>Vaccinium</taxon>
    </lineage>
</organism>
<name>A0ACB7YBQ2_9ERIC</name>
<gene>
    <name evidence="1" type="ORF">Vadar_004871</name>
</gene>
<comment type="caution">
    <text evidence="1">The sequence shown here is derived from an EMBL/GenBank/DDBJ whole genome shotgun (WGS) entry which is preliminary data.</text>
</comment>
<dbReference type="Proteomes" id="UP000828048">
    <property type="component" value="Chromosome 8"/>
</dbReference>
<evidence type="ECO:0000313" key="2">
    <source>
        <dbReference type="Proteomes" id="UP000828048"/>
    </source>
</evidence>